<dbReference type="Pfam" id="PF02472">
    <property type="entry name" value="ExbD"/>
    <property type="match status" value="1"/>
</dbReference>
<keyword evidence="5 8" id="KW-1133">Transmembrane helix</keyword>
<sequence length="133" mass="15060">MVKLKMKRRNPSITTSSMSDIGFLLLIFIMLISLMNQRYEEKINYSESTVLERTQADSNFEIWVQKNGIISADGNELDSISLEKAIVAAIAENPSVRIHVIADKDTPYKYVNSVVAVLQSLQHRVVSFVVKEK</sequence>
<keyword evidence="3" id="KW-1003">Cell membrane</keyword>
<dbReference type="GO" id="GO:0005886">
    <property type="term" value="C:plasma membrane"/>
    <property type="evidence" value="ECO:0007669"/>
    <property type="project" value="UniProtKB-SubCell"/>
</dbReference>
<dbReference type="Gene3D" id="3.30.420.270">
    <property type="match status" value="1"/>
</dbReference>
<evidence type="ECO:0000256" key="4">
    <source>
        <dbReference type="ARBA" id="ARBA00022692"/>
    </source>
</evidence>
<evidence type="ECO:0000313" key="10">
    <source>
        <dbReference type="Proteomes" id="UP000518887"/>
    </source>
</evidence>
<evidence type="ECO:0000256" key="6">
    <source>
        <dbReference type="ARBA" id="ARBA00023136"/>
    </source>
</evidence>
<dbReference type="AlphaFoldDB" id="A0A7W8G8Z0"/>
<keyword evidence="7" id="KW-0813">Transport</keyword>
<dbReference type="GO" id="GO:0022857">
    <property type="term" value="F:transmembrane transporter activity"/>
    <property type="evidence" value="ECO:0007669"/>
    <property type="project" value="InterPro"/>
</dbReference>
<evidence type="ECO:0000256" key="8">
    <source>
        <dbReference type="SAM" id="Phobius"/>
    </source>
</evidence>
<keyword evidence="4 7" id="KW-0812">Transmembrane</keyword>
<comment type="similarity">
    <text evidence="2 7">Belongs to the ExbD/TolR family.</text>
</comment>
<evidence type="ECO:0000256" key="3">
    <source>
        <dbReference type="ARBA" id="ARBA00022475"/>
    </source>
</evidence>
<protein>
    <submittedName>
        <fullName evidence="9">Biopolymer transport protein ExbD</fullName>
    </submittedName>
</protein>
<evidence type="ECO:0000313" key="9">
    <source>
        <dbReference type="EMBL" id="MBB5225955.1"/>
    </source>
</evidence>
<keyword evidence="10" id="KW-1185">Reference proteome</keyword>
<dbReference type="PANTHER" id="PTHR30558">
    <property type="entry name" value="EXBD MEMBRANE COMPONENT OF PMF-DRIVEN MACROMOLECULE IMPORT SYSTEM"/>
    <property type="match status" value="1"/>
</dbReference>
<keyword evidence="7" id="KW-0653">Protein transport</keyword>
<organism evidence="9 10">
    <name type="scientific">Treponema ruminis</name>
    <dbReference type="NCBI Taxonomy" id="744515"/>
    <lineage>
        <taxon>Bacteria</taxon>
        <taxon>Pseudomonadati</taxon>
        <taxon>Spirochaetota</taxon>
        <taxon>Spirochaetia</taxon>
        <taxon>Spirochaetales</taxon>
        <taxon>Treponemataceae</taxon>
        <taxon>Treponema</taxon>
    </lineage>
</organism>
<dbReference type="EMBL" id="JACHFQ010000004">
    <property type="protein sequence ID" value="MBB5225955.1"/>
    <property type="molecule type" value="Genomic_DNA"/>
</dbReference>
<gene>
    <name evidence="9" type="ORF">HNP76_001323</name>
</gene>
<dbReference type="Proteomes" id="UP000518887">
    <property type="component" value="Unassembled WGS sequence"/>
</dbReference>
<name>A0A7W8G8Z0_9SPIR</name>
<keyword evidence="6 8" id="KW-0472">Membrane</keyword>
<evidence type="ECO:0000256" key="7">
    <source>
        <dbReference type="RuleBase" id="RU003879"/>
    </source>
</evidence>
<comment type="caution">
    <text evidence="9">The sequence shown here is derived from an EMBL/GenBank/DDBJ whole genome shotgun (WGS) entry which is preliminary data.</text>
</comment>
<accession>A0A7W8G8Z0</accession>
<evidence type="ECO:0000256" key="2">
    <source>
        <dbReference type="ARBA" id="ARBA00005811"/>
    </source>
</evidence>
<proteinExistence type="inferred from homology"/>
<dbReference type="PANTHER" id="PTHR30558:SF3">
    <property type="entry name" value="BIOPOLYMER TRANSPORT PROTEIN EXBD-RELATED"/>
    <property type="match status" value="1"/>
</dbReference>
<dbReference type="GO" id="GO:0015031">
    <property type="term" value="P:protein transport"/>
    <property type="evidence" value="ECO:0007669"/>
    <property type="project" value="UniProtKB-KW"/>
</dbReference>
<feature type="transmembrane region" description="Helical" evidence="8">
    <location>
        <begin position="21"/>
        <end position="39"/>
    </location>
</feature>
<evidence type="ECO:0000256" key="1">
    <source>
        <dbReference type="ARBA" id="ARBA00004162"/>
    </source>
</evidence>
<evidence type="ECO:0000256" key="5">
    <source>
        <dbReference type="ARBA" id="ARBA00022989"/>
    </source>
</evidence>
<dbReference type="InterPro" id="IPR003400">
    <property type="entry name" value="ExbD"/>
</dbReference>
<reference evidence="9 10" key="1">
    <citation type="submission" date="2020-08" db="EMBL/GenBank/DDBJ databases">
        <title>Genomic Encyclopedia of Type Strains, Phase IV (KMG-IV): sequencing the most valuable type-strain genomes for metagenomic binning, comparative biology and taxonomic classification.</title>
        <authorList>
            <person name="Goeker M."/>
        </authorList>
    </citation>
    <scope>NUCLEOTIDE SEQUENCE [LARGE SCALE GENOMIC DNA]</scope>
    <source>
        <strain evidence="9 10">DSM 103462</strain>
    </source>
</reference>
<comment type="subcellular location">
    <subcellularLocation>
        <location evidence="1">Cell membrane</location>
        <topology evidence="1">Single-pass membrane protein</topology>
    </subcellularLocation>
    <subcellularLocation>
        <location evidence="7">Cell membrane</location>
        <topology evidence="7">Single-pass type II membrane protein</topology>
    </subcellularLocation>
</comment>
<dbReference type="RefSeq" id="WP_246462640.1">
    <property type="nucleotide sequence ID" value="NZ_CP031518.1"/>
</dbReference>